<keyword evidence="2" id="KW-1185">Reference proteome</keyword>
<evidence type="ECO:0000313" key="2">
    <source>
        <dbReference type="Proteomes" id="UP000321638"/>
    </source>
</evidence>
<dbReference type="EMBL" id="VDUZ01000011">
    <property type="protein sequence ID" value="TXL76306.1"/>
    <property type="molecule type" value="Genomic_DNA"/>
</dbReference>
<dbReference type="RefSeq" id="WP_147847115.1">
    <property type="nucleotide sequence ID" value="NZ_VDUZ01000011.1"/>
</dbReference>
<accession>A0A5C8PNG2</accession>
<organism evidence="1 2">
    <name type="scientific">Vineibacter terrae</name>
    <dbReference type="NCBI Taxonomy" id="2586908"/>
    <lineage>
        <taxon>Bacteria</taxon>
        <taxon>Pseudomonadati</taxon>
        <taxon>Pseudomonadota</taxon>
        <taxon>Alphaproteobacteria</taxon>
        <taxon>Hyphomicrobiales</taxon>
        <taxon>Vineibacter</taxon>
    </lineage>
</organism>
<sequence>MVMHERADGAIRERMGRIAGWSAALLLATLQPALSQDLAWSDVDCSASRLAAADGFRCRATQTYSPGGGSPGTYRFYTATATTGEGTTYLYLMEGVDDRSWVRLSRPLTEQLSQSIPLARAATGWSEVRLHAGSGYALFTGESGERCVGFRKAGPDRGAGHAWAILGIRCAPKGQTLGDTDIAAAIESARAK</sequence>
<dbReference type="AlphaFoldDB" id="A0A5C8PNG2"/>
<dbReference type="Proteomes" id="UP000321638">
    <property type="component" value="Unassembled WGS sequence"/>
</dbReference>
<comment type="caution">
    <text evidence="1">The sequence shown here is derived from an EMBL/GenBank/DDBJ whole genome shotgun (WGS) entry which is preliminary data.</text>
</comment>
<reference evidence="1 2" key="1">
    <citation type="submission" date="2019-06" db="EMBL/GenBank/DDBJ databases">
        <title>New taxonomy in bacterial strain CC-CFT640, isolated from vineyard.</title>
        <authorList>
            <person name="Lin S.-Y."/>
            <person name="Tsai C.-F."/>
            <person name="Young C.-C."/>
        </authorList>
    </citation>
    <scope>NUCLEOTIDE SEQUENCE [LARGE SCALE GENOMIC DNA]</scope>
    <source>
        <strain evidence="1 2">CC-CFT640</strain>
    </source>
</reference>
<protein>
    <submittedName>
        <fullName evidence="1">Uncharacterized protein</fullName>
    </submittedName>
</protein>
<evidence type="ECO:0000313" key="1">
    <source>
        <dbReference type="EMBL" id="TXL76306.1"/>
    </source>
</evidence>
<gene>
    <name evidence="1" type="ORF">FHP25_11665</name>
</gene>
<name>A0A5C8PNG2_9HYPH</name>
<proteinExistence type="predicted"/>
<dbReference type="OrthoDB" id="9845625at2"/>